<organism evidence="1 2">
    <name type="scientific">Mycteria americana</name>
    <name type="common">Wood stork</name>
    <dbReference type="NCBI Taxonomy" id="33587"/>
    <lineage>
        <taxon>Eukaryota</taxon>
        <taxon>Metazoa</taxon>
        <taxon>Chordata</taxon>
        <taxon>Craniata</taxon>
        <taxon>Vertebrata</taxon>
        <taxon>Euteleostomi</taxon>
        <taxon>Archelosauria</taxon>
        <taxon>Archosauria</taxon>
        <taxon>Dinosauria</taxon>
        <taxon>Saurischia</taxon>
        <taxon>Theropoda</taxon>
        <taxon>Coelurosauria</taxon>
        <taxon>Aves</taxon>
        <taxon>Neognathae</taxon>
        <taxon>Neoaves</taxon>
        <taxon>Aequornithes</taxon>
        <taxon>Ciconiiformes</taxon>
        <taxon>Ciconiidae</taxon>
        <taxon>Mycteria</taxon>
    </lineage>
</organism>
<keyword evidence="2" id="KW-1185">Reference proteome</keyword>
<name>A0AAN7N9C4_MYCAM</name>
<accession>A0AAN7N9C4</accession>
<dbReference type="Proteomes" id="UP001333110">
    <property type="component" value="Unassembled WGS sequence"/>
</dbReference>
<gene>
    <name evidence="1" type="ORF">QYF61_015746</name>
</gene>
<dbReference type="InterPro" id="IPR043502">
    <property type="entry name" value="DNA/RNA_pol_sf"/>
</dbReference>
<protein>
    <submittedName>
        <fullName evidence="1">Uncharacterized protein</fullName>
    </submittedName>
</protein>
<evidence type="ECO:0000313" key="1">
    <source>
        <dbReference type="EMBL" id="KAK4811042.1"/>
    </source>
</evidence>
<sequence length="74" mass="8291">MDTIAQVIHECETCAAIKQAKRLKPLWQKSNGEWRLTVDYRGLNEVTPPLSAAVPDVLDFQYEVSLPSYREGGG</sequence>
<dbReference type="SUPFAM" id="SSF56672">
    <property type="entry name" value="DNA/RNA polymerases"/>
    <property type="match status" value="1"/>
</dbReference>
<evidence type="ECO:0000313" key="2">
    <source>
        <dbReference type="Proteomes" id="UP001333110"/>
    </source>
</evidence>
<comment type="caution">
    <text evidence="1">The sequence shown here is derived from an EMBL/GenBank/DDBJ whole genome shotgun (WGS) entry which is preliminary data.</text>
</comment>
<proteinExistence type="predicted"/>
<dbReference type="AlphaFoldDB" id="A0AAN7N9C4"/>
<dbReference type="EMBL" id="JAUNZN010000018">
    <property type="protein sequence ID" value="KAK4811042.1"/>
    <property type="molecule type" value="Genomic_DNA"/>
</dbReference>
<reference evidence="1 2" key="1">
    <citation type="journal article" date="2023" name="J. Hered.">
        <title>Chromosome-level genome of the wood stork (Mycteria americana) provides insight into avian chromosome evolution.</title>
        <authorList>
            <person name="Flamio R. Jr."/>
            <person name="Ramstad K.M."/>
        </authorList>
    </citation>
    <scope>NUCLEOTIDE SEQUENCE [LARGE SCALE GENOMIC DNA]</scope>
    <source>
        <strain evidence="1">JAX WOST 10</strain>
    </source>
</reference>
<dbReference type="Gene3D" id="3.10.10.10">
    <property type="entry name" value="HIV Type 1 Reverse Transcriptase, subunit A, domain 1"/>
    <property type="match status" value="1"/>
</dbReference>